<reference evidence="3 4" key="1">
    <citation type="submission" date="2018-06" db="EMBL/GenBank/DDBJ databases">
        <authorList>
            <consortium name="Pathogen Informatics"/>
            <person name="Doyle S."/>
        </authorList>
    </citation>
    <scope>NUCLEOTIDE SEQUENCE [LARGE SCALE GENOMIC DNA]</scope>
    <source>
        <strain evidence="3 4">NCTC11535</strain>
    </source>
</reference>
<dbReference type="Gene3D" id="3.30.1360.120">
    <property type="entry name" value="Probable tRNA modification gtpase trme, domain 1"/>
    <property type="match status" value="2"/>
</dbReference>
<sequence>MRRSALLDWPGAIAAPNAEGLADAAVPTHFGSPLREQAALLEGRAVTALACDVVAVSGPDRLSWLTTLSSQVHTALHPEHPGVEALILDAQGRIRHAYAALDDGTATYLLTDAGRGPGLADFLDSMRFMLRVEVLPREDLAVLGSMGQGRQALESAALVVGALVGTWQDPWPGVVEGGTAYDVGLGSPERPFKHPGEGWAAGLVLVRADAVLEVAQAFLHGAGTAPSAASAGVAAEAERGEACTGVSAAGGTAAAGMPAVPQPTTPSTGRRGLAGALAWEALRLEAGRPRLAQEVDERAIPNELDWLRTAVHLSKGCYPGQETVARTLNLGRPPRRLSILQLDGLGGELPAAGATVRLGERTVGVVTSVAQHHELGPIALALLRRNTPLEAELLVEVAPAGAEAGGAKDGGAARDEPVPGVAVGLVVAAAQEPLVSVEGKARVSPQERPGAGLRPVAATRPGLLR</sequence>
<evidence type="ECO:0000256" key="1">
    <source>
        <dbReference type="ARBA" id="ARBA00022946"/>
    </source>
</evidence>
<evidence type="ECO:0000256" key="2">
    <source>
        <dbReference type="SAM" id="MobiDB-lite"/>
    </source>
</evidence>
<dbReference type="SUPFAM" id="SSF103025">
    <property type="entry name" value="Folate-binding domain"/>
    <property type="match status" value="1"/>
</dbReference>
<accession>A0ABY1VMQ1</accession>
<name>A0ABY1VMQ1_9ACTO</name>
<dbReference type="InterPro" id="IPR017703">
    <property type="entry name" value="YgfZ/GCV_T_CS"/>
</dbReference>
<dbReference type="InterPro" id="IPR027266">
    <property type="entry name" value="TrmE/GcvT-like"/>
</dbReference>
<dbReference type="InterPro" id="IPR045179">
    <property type="entry name" value="YgfZ/GcvT"/>
</dbReference>
<proteinExistence type="predicted"/>
<feature type="region of interest" description="Disordered" evidence="2">
    <location>
        <begin position="440"/>
        <end position="465"/>
    </location>
</feature>
<organism evidence="3 4">
    <name type="scientific">Actinomyces bovis</name>
    <dbReference type="NCBI Taxonomy" id="1658"/>
    <lineage>
        <taxon>Bacteria</taxon>
        <taxon>Bacillati</taxon>
        <taxon>Actinomycetota</taxon>
        <taxon>Actinomycetes</taxon>
        <taxon>Actinomycetales</taxon>
        <taxon>Actinomycetaceae</taxon>
        <taxon>Actinomyces</taxon>
    </lineage>
</organism>
<evidence type="ECO:0000313" key="4">
    <source>
        <dbReference type="Proteomes" id="UP000250006"/>
    </source>
</evidence>
<keyword evidence="4" id="KW-1185">Reference proteome</keyword>
<keyword evidence="1" id="KW-0809">Transit peptide</keyword>
<feature type="region of interest" description="Disordered" evidence="2">
    <location>
        <begin position="251"/>
        <end position="271"/>
    </location>
</feature>
<dbReference type="RefSeq" id="WP_111835957.1">
    <property type="nucleotide sequence ID" value="NZ_UAPQ01000001.1"/>
</dbReference>
<dbReference type="Proteomes" id="UP000250006">
    <property type="component" value="Unassembled WGS sequence"/>
</dbReference>
<dbReference type="PANTHER" id="PTHR22602:SF0">
    <property type="entry name" value="TRANSFERASE CAF17, MITOCHONDRIAL-RELATED"/>
    <property type="match status" value="1"/>
</dbReference>
<comment type="caution">
    <text evidence="3">The sequence shown here is derived from an EMBL/GenBank/DDBJ whole genome shotgun (WGS) entry which is preliminary data.</text>
</comment>
<dbReference type="NCBIfam" id="TIGR03317">
    <property type="entry name" value="ygfZ_signature"/>
    <property type="match status" value="1"/>
</dbReference>
<dbReference type="EMBL" id="UAPQ01000001">
    <property type="protein sequence ID" value="SPT53032.1"/>
    <property type="molecule type" value="Genomic_DNA"/>
</dbReference>
<protein>
    <submittedName>
        <fullName evidence="3">Global regulator</fullName>
    </submittedName>
</protein>
<dbReference type="PANTHER" id="PTHR22602">
    <property type="entry name" value="TRANSFERASE CAF17, MITOCHONDRIAL-RELATED"/>
    <property type="match status" value="1"/>
</dbReference>
<gene>
    <name evidence="3" type="ORF">NCTC11535_00687</name>
</gene>
<evidence type="ECO:0000313" key="3">
    <source>
        <dbReference type="EMBL" id="SPT53032.1"/>
    </source>
</evidence>